<comment type="similarity">
    <text evidence="1 8 9">Belongs to the bacterial histone-like protein family.</text>
</comment>
<dbReference type="Proteomes" id="UP000199347">
    <property type="component" value="Unassembled WGS sequence"/>
</dbReference>
<dbReference type="STRING" id="1120955.SAMN03080610_02119"/>
<dbReference type="GO" id="GO:0006355">
    <property type="term" value="P:regulation of DNA-templated transcription"/>
    <property type="evidence" value="ECO:0007669"/>
    <property type="project" value="UniProtKB-UniRule"/>
</dbReference>
<dbReference type="GO" id="GO:0003677">
    <property type="term" value="F:DNA binding"/>
    <property type="evidence" value="ECO:0007669"/>
    <property type="project" value="UniProtKB-UniRule"/>
</dbReference>
<dbReference type="AlphaFoldDB" id="A0A1G5NKQ5"/>
<dbReference type="InterPro" id="IPR005684">
    <property type="entry name" value="IHF_alpha"/>
</dbReference>
<dbReference type="GO" id="GO:0006310">
    <property type="term" value="P:DNA recombination"/>
    <property type="evidence" value="ECO:0007669"/>
    <property type="project" value="UniProtKB-UniRule"/>
</dbReference>
<evidence type="ECO:0000256" key="10">
    <source>
        <dbReference type="RuleBase" id="RU004485"/>
    </source>
</evidence>
<dbReference type="GO" id="GO:0030527">
    <property type="term" value="F:structural constituent of chromatin"/>
    <property type="evidence" value="ECO:0007669"/>
    <property type="project" value="InterPro"/>
</dbReference>
<dbReference type="SUPFAM" id="SSF47729">
    <property type="entry name" value="IHF-like DNA-binding proteins"/>
    <property type="match status" value="1"/>
</dbReference>
<dbReference type="PRINTS" id="PR01727">
    <property type="entry name" value="DNABINDINGHU"/>
</dbReference>
<comment type="function">
    <text evidence="8 10">This protein is one of the two subunits of integration host factor, a specific DNA-binding protein that functions in genetic recombination as well as in transcriptional and translational control.</text>
</comment>
<dbReference type="EMBL" id="FMVW01000004">
    <property type="protein sequence ID" value="SCZ37190.1"/>
    <property type="molecule type" value="Genomic_DNA"/>
</dbReference>
<dbReference type="Pfam" id="PF00216">
    <property type="entry name" value="Bac_DNA_binding"/>
    <property type="match status" value="1"/>
</dbReference>
<dbReference type="PANTHER" id="PTHR33175">
    <property type="entry name" value="DNA-BINDING PROTEIN HU"/>
    <property type="match status" value="1"/>
</dbReference>
<keyword evidence="4 8" id="KW-0805">Transcription regulation</keyword>
<proteinExistence type="inferred from homology"/>
<dbReference type="GO" id="GO:0005829">
    <property type="term" value="C:cytosol"/>
    <property type="evidence" value="ECO:0007669"/>
    <property type="project" value="TreeGrafter"/>
</dbReference>
<dbReference type="InterPro" id="IPR010992">
    <property type="entry name" value="IHF-like_DNA-bd_dom_sf"/>
</dbReference>
<keyword evidence="13" id="KW-1185">Reference proteome</keyword>
<dbReference type="GO" id="GO:0006417">
    <property type="term" value="P:regulation of translation"/>
    <property type="evidence" value="ECO:0007669"/>
    <property type="project" value="UniProtKB-UniRule"/>
</dbReference>
<evidence type="ECO:0000256" key="2">
    <source>
        <dbReference type="ARBA" id="ARBA00018329"/>
    </source>
</evidence>
<keyword evidence="3 8" id="KW-0810">Translation regulation</keyword>
<dbReference type="OrthoDB" id="9797747at2"/>
<keyword evidence="5 8" id="KW-0238">DNA-binding</keyword>
<dbReference type="GO" id="GO:0009893">
    <property type="term" value="P:positive regulation of metabolic process"/>
    <property type="evidence" value="ECO:0007669"/>
    <property type="project" value="UniProtKB-ARBA"/>
</dbReference>
<dbReference type="SMART" id="SM00411">
    <property type="entry name" value="BHL"/>
    <property type="match status" value="1"/>
</dbReference>
<evidence type="ECO:0000256" key="9">
    <source>
        <dbReference type="RuleBase" id="RU003939"/>
    </source>
</evidence>
<sequence length="138" mass="14774">MEANELRPEGRTVTRADLAEAVYRELGLSRTESAAMVEMVLAEISDTIVSGETVKLSSFGSFVVRSKGQRVGRNPKTGKEVPIPPRRVTVFKPSNIMKQRINECLAPEEETGGAAISTGADAGNARRLKAAEADVATT</sequence>
<protein>
    <recommendedName>
        <fullName evidence="2 8">Integration host factor subunit alpha</fullName>
        <shortName evidence="8">IHF-alpha</shortName>
    </recommendedName>
</protein>
<keyword evidence="7 8" id="KW-0233">DNA recombination</keyword>
<keyword evidence="6 8" id="KW-0804">Transcription</keyword>
<dbReference type="PANTHER" id="PTHR33175:SF2">
    <property type="entry name" value="INTEGRATION HOST FACTOR SUBUNIT ALPHA"/>
    <property type="match status" value="1"/>
</dbReference>
<evidence type="ECO:0000256" key="4">
    <source>
        <dbReference type="ARBA" id="ARBA00023015"/>
    </source>
</evidence>
<dbReference type="InterPro" id="IPR000119">
    <property type="entry name" value="Hist_DNA-bd"/>
</dbReference>
<evidence type="ECO:0000256" key="11">
    <source>
        <dbReference type="SAM" id="MobiDB-lite"/>
    </source>
</evidence>
<dbReference type="NCBIfam" id="NF001401">
    <property type="entry name" value="PRK00285.1"/>
    <property type="match status" value="1"/>
</dbReference>
<gene>
    <name evidence="8" type="primary">ihfA</name>
    <name evidence="8" type="synonym">himA</name>
    <name evidence="12" type="ORF">SAMN03080610_02119</name>
</gene>
<dbReference type="RefSeq" id="WP_092812381.1">
    <property type="nucleotide sequence ID" value="NZ_FMVW01000004.1"/>
</dbReference>
<name>A0A1G5NKQ5_AFIMA</name>
<dbReference type="Gene3D" id="4.10.520.10">
    <property type="entry name" value="IHF-like DNA-binding proteins"/>
    <property type="match status" value="1"/>
</dbReference>
<dbReference type="PROSITE" id="PS00045">
    <property type="entry name" value="HISTONE_LIKE"/>
    <property type="match status" value="1"/>
</dbReference>
<evidence type="ECO:0000256" key="7">
    <source>
        <dbReference type="ARBA" id="ARBA00023172"/>
    </source>
</evidence>
<dbReference type="NCBIfam" id="TIGR00987">
    <property type="entry name" value="himA"/>
    <property type="match status" value="1"/>
</dbReference>
<evidence type="ECO:0000256" key="8">
    <source>
        <dbReference type="HAMAP-Rule" id="MF_00380"/>
    </source>
</evidence>
<accession>A0A1G5NKQ5</accession>
<evidence type="ECO:0000256" key="3">
    <source>
        <dbReference type="ARBA" id="ARBA00022845"/>
    </source>
</evidence>
<feature type="region of interest" description="Disordered" evidence="11">
    <location>
        <begin position="114"/>
        <end position="138"/>
    </location>
</feature>
<reference evidence="12 13" key="1">
    <citation type="submission" date="2016-10" db="EMBL/GenBank/DDBJ databases">
        <authorList>
            <person name="de Groot N.N."/>
        </authorList>
    </citation>
    <scope>NUCLEOTIDE SEQUENCE [LARGE SCALE GENOMIC DNA]</scope>
    <source>
        <strain evidence="12 13">DSM 2698</strain>
    </source>
</reference>
<dbReference type="HAMAP" id="MF_00380">
    <property type="entry name" value="IHF_alpha"/>
    <property type="match status" value="1"/>
</dbReference>
<evidence type="ECO:0000256" key="6">
    <source>
        <dbReference type="ARBA" id="ARBA00023163"/>
    </source>
</evidence>
<dbReference type="CDD" id="cd13835">
    <property type="entry name" value="IHF_A"/>
    <property type="match status" value="1"/>
</dbReference>
<dbReference type="FunFam" id="4.10.520.10:FF:000010">
    <property type="entry name" value="Integration host factor subunit alpha"/>
    <property type="match status" value="1"/>
</dbReference>
<evidence type="ECO:0000256" key="5">
    <source>
        <dbReference type="ARBA" id="ARBA00023125"/>
    </source>
</evidence>
<dbReference type="InterPro" id="IPR020816">
    <property type="entry name" value="Histone-like_DNA-bd_CS"/>
</dbReference>
<organism evidence="12 13">
    <name type="scientific">Afifella marina DSM 2698</name>
    <dbReference type="NCBI Taxonomy" id="1120955"/>
    <lineage>
        <taxon>Bacteria</taxon>
        <taxon>Pseudomonadati</taxon>
        <taxon>Pseudomonadota</taxon>
        <taxon>Alphaproteobacteria</taxon>
        <taxon>Hyphomicrobiales</taxon>
        <taxon>Afifellaceae</taxon>
        <taxon>Afifella</taxon>
    </lineage>
</organism>
<comment type="subunit">
    <text evidence="8 10">Heterodimer of an alpha and a beta chain.</text>
</comment>
<evidence type="ECO:0000256" key="1">
    <source>
        <dbReference type="ARBA" id="ARBA00010529"/>
    </source>
</evidence>
<evidence type="ECO:0000313" key="12">
    <source>
        <dbReference type="EMBL" id="SCZ37190.1"/>
    </source>
</evidence>
<evidence type="ECO:0000313" key="13">
    <source>
        <dbReference type="Proteomes" id="UP000199347"/>
    </source>
</evidence>